<dbReference type="InterPro" id="IPR052378">
    <property type="entry name" value="NosR_regulator"/>
</dbReference>
<dbReference type="Gene3D" id="3.40.50.300">
    <property type="entry name" value="P-loop containing nucleotide triphosphate hydrolases"/>
    <property type="match status" value="1"/>
</dbReference>
<accession>A0A0D2M8P3</accession>
<evidence type="ECO:0000256" key="2">
    <source>
        <dbReference type="ARBA" id="ARBA00022475"/>
    </source>
</evidence>
<dbReference type="PANTHER" id="PTHR30224:SF4">
    <property type="entry name" value="ELECTRON TRANSPORT PROTEIN YCCM-RELATED"/>
    <property type="match status" value="1"/>
</dbReference>
<evidence type="ECO:0000259" key="5">
    <source>
        <dbReference type="PROSITE" id="PS50045"/>
    </source>
</evidence>
<dbReference type="PROSITE" id="PS50042">
    <property type="entry name" value="CNMP_BINDING_3"/>
    <property type="match status" value="1"/>
</dbReference>
<dbReference type="PROSITE" id="PS50045">
    <property type="entry name" value="SIGMA54_INTERACT_4"/>
    <property type="match status" value="1"/>
</dbReference>
<keyword evidence="3" id="KW-0472">Membrane</keyword>
<dbReference type="PANTHER" id="PTHR30224">
    <property type="entry name" value="ELECTRON TRANSPORT PROTEIN"/>
    <property type="match status" value="1"/>
</dbReference>
<dbReference type="GO" id="GO:0005886">
    <property type="term" value="C:plasma membrane"/>
    <property type="evidence" value="ECO:0007669"/>
    <property type="project" value="UniProtKB-SubCell"/>
</dbReference>
<dbReference type="EMBL" id="KK102568">
    <property type="protein sequence ID" value="KIY97446.1"/>
    <property type="molecule type" value="Genomic_DNA"/>
</dbReference>
<dbReference type="Pfam" id="PF00158">
    <property type="entry name" value="Sigma54_activat"/>
    <property type="match status" value="1"/>
</dbReference>
<evidence type="ECO:0000256" key="1">
    <source>
        <dbReference type="ARBA" id="ARBA00004236"/>
    </source>
</evidence>
<dbReference type="GO" id="GO:0005524">
    <property type="term" value="F:ATP binding"/>
    <property type="evidence" value="ECO:0007669"/>
    <property type="project" value="InterPro"/>
</dbReference>
<dbReference type="InterPro" id="IPR017896">
    <property type="entry name" value="4Fe4S_Fe-S-bd"/>
</dbReference>
<sequence length="530" mass="58290">MEVEVVPEGKLLQRQGRQPEAFIVVRQGVVRVQDQTTTAPDGSSASIEAGPGTLFNLSELILGLGASATVRTATPATLWVVPAEGLRDLAAKRPDLLLEVGLRLSQEMTGRVNAMTAERQEEERRQRALAPYVVAAPKRGVIGRSKYAERLRKQIVVASRDPTRRAVLVFGEPGLQKETFASLIHFGSKARTGPLVQIDCASKQGESLLAELFGRGSKEGLLYWVGDGAVMLKNIHKAAPSILFQISLLLQEGTYQPLPSNWVGNKFSSLDLPRPPQKNTARILLTASQRVPALDQLVTTIAVPPLRVRPADILDLQRWVWMRICVCAYAFPGNTEELFGLVARAATQSIAGDASTAGAKPAGGDVAGKAGAGTGSVSAQPGPIQLDKDVFWVAAKSADRFKVNLLSSLPLARGFLRGDFFPEGLNHGFTKYAFAVIVIALFVGPQDREHNVFLNFFWDWWCAARWPGVFLVYPFFGRVWCAVCPFMIYGEIVQRWRESQGAQLLKWPRDEMEKWGGWFLWGLFAAILIW</sequence>
<keyword evidence="7" id="KW-1185">Reference proteome</keyword>
<dbReference type="InterPro" id="IPR027417">
    <property type="entry name" value="P-loop_NTPase"/>
</dbReference>
<name>A0A0D2M8P3_9CHLO</name>
<reference evidence="6 7" key="1">
    <citation type="journal article" date="2013" name="BMC Genomics">
        <title>Reconstruction of the lipid metabolism for the microalga Monoraphidium neglectum from its genome sequence reveals characteristics suitable for biofuel production.</title>
        <authorList>
            <person name="Bogen C."/>
            <person name="Al-Dilaimi A."/>
            <person name="Albersmeier A."/>
            <person name="Wichmann J."/>
            <person name="Grundmann M."/>
            <person name="Rupp O."/>
            <person name="Lauersen K.J."/>
            <person name="Blifernez-Klassen O."/>
            <person name="Kalinowski J."/>
            <person name="Goesmann A."/>
            <person name="Mussgnug J.H."/>
            <person name="Kruse O."/>
        </authorList>
    </citation>
    <scope>NUCLEOTIDE SEQUENCE [LARGE SCALE GENOMIC DNA]</scope>
    <source>
        <strain evidence="6 7">SAG 48.87</strain>
    </source>
</reference>
<dbReference type="SUPFAM" id="SSF51206">
    <property type="entry name" value="cAMP-binding domain-like"/>
    <property type="match status" value="1"/>
</dbReference>
<dbReference type="AlphaFoldDB" id="A0A0D2M8P3"/>
<keyword evidence="2" id="KW-1003">Cell membrane</keyword>
<dbReference type="OrthoDB" id="531141at2759"/>
<dbReference type="STRING" id="145388.A0A0D2M8P3"/>
<dbReference type="InterPro" id="IPR002078">
    <property type="entry name" value="Sigma_54_int"/>
</dbReference>
<evidence type="ECO:0000259" key="4">
    <source>
        <dbReference type="PROSITE" id="PS50042"/>
    </source>
</evidence>
<feature type="domain" description="Cyclic nucleotide-binding" evidence="4">
    <location>
        <begin position="1"/>
        <end position="89"/>
    </location>
</feature>
<gene>
    <name evidence="6" type="ORF">MNEG_10516</name>
</gene>
<dbReference type="SUPFAM" id="SSF52540">
    <property type="entry name" value="P-loop containing nucleoside triphosphate hydrolases"/>
    <property type="match status" value="1"/>
</dbReference>
<feature type="domain" description="Sigma-54 factor interaction" evidence="5">
    <location>
        <begin position="141"/>
        <end position="347"/>
    </location>
</feature>
<dbReference type="Gene3D" id="2.60.120.10">
    <property type="entry name" value="Jelly Rolls"/>
    <property type="match status" value="1"/>
</dbReference>
<dbReference type="Proteomes" id="UP000054498">
    <property type="component" value="Unassembled WGS sequence"/>
</dbReference>
<dbReference type="Pfam" id="PF00027">
    <property type="entry name" value="cNMP_binding"/>
    <property type="match status" value="1"/>
</dbReference>
<dbReference type="GO" id="GO:0006355">
    <property type="term" value="P:regulation of DNA-templated transcription"/>
    <property type="evidence" value="ECO:0007669"/>
    <property type="project" value="InterPro"/>
</dbReference>
<dbReference type="InterPro" id="IPR014710">
    <property type="entry name" value="RmlC-like_jellyroll"/>
</dbReference>
<dbReference type="GeneID" id="25727686"/>
<dbReference type="InterPro" id="IPR000595">
    <property type="entry name" value="cNMP-bd_dom"/>
</dbReference>
<dbReference type="Pfam" id="PF12801">
    <property type="entry name" value="Fer4_5"/>
    <property type="match status" value="1"/>
</dbReference>
<dbReference type="InterPro" id="IPR018490">
    <property type="entry name" value="cNMP-bd_dom_sf"/>
</dbReference>
<protein>
    <submittedName>
        <fullName evidence="6">Nitrogen assimilation regulatory protein</fullName>
    </submittedName>
</protein>
<evidence type="ECO:0000313" key="6">
    <source>
        <dbReference type="EMBL" id="KIY97446.1"/>
    </source>
</evidence>
<dbReference type="KEGG" id="mng:MNEG_10516"/>
<organism evidence="6 7">
    <name type="scientific">Monoraphidium neglectum</name>
    <dbReference type="NCBI Taxonomy" id="145388"/>
    <lineage>
        <taxon>Eukaryota</taxon>
        <taxon>Viridiplantae</taxon>
        <taxon>Chlorophyta</taxon>
        <taxon>core chlorophytes</taxon>
        <taxon>Chlorophyceae</taxon>
        <taxon>CS clade</taxon>
        <taxon>Sphaeropleales</taxon>
        <taxon>Selenastraceae</taxon>
        <taxon>Monoraphidium</taxon>
    </lineage>
</organism>
<comment type="subcellular location">
    <subcellularLocation>
        <location evidence="1">Cell membrane</location>
    </subcellularLocation>
</comment>
<evidence type="ECO:0000256" key="3">
    <source>
        <dbReference type="ARBA" id="ARBA00023136"/>
    </source>
</evidence>
<evidence type="ECO:0000313" key="7">
    <source>
        <dbReference type="Proteomes" id="UP000054498"/>
    </source>
</evidence>
<dbReference type="RefSeq" id="XP_013896466.1">
    <property type="nucleotide sequence ID" value="XM_014041012.1"/>
</dbReference>
<proteinExistence type="predicted"/>